<dbReference type="InterPro" id="IPR001254">
    <property type="entry name" value="Trypsin_dom"/>
</dbReference>
<dbReference type="OrthoDB" id="10061449at2759"/>
<keyword evidence="4 6" id="KW-0720">Serine protease</keyword>
<dbReference type="GO" id="GO:0006508">
    <property type="term" value="P:proteolysis"/>
    <property type="evidence" value="ECO:0007669"/>
    <property type="project" value="UniProtKB-KW"/>
</dbReference>
<evidence type="ECO:0000256" key="4">
    <source>
        <dbReference type="ARBA" id="ARBA00022825"/>
    </source>
</evidence>
<dbReference type="PRINTS" id="PR00722">
    <property type="entry name" value="CHYMOTRYPSIN"/>
</dbReference>
<dbReference type="SUPFAM" id="SSF50494">
    <property type="entry name" value="Trypsin-like serine proteases"/>
    <property type="match status" value="1"/>
</dbReference>
<dbReference type="PANTHER" id="PTHR24276:SF95">
    <property type="entry name" value="PEPTIDASE S1 DOMAIN-CONTAINING PROTEIN"/>
    <property type="match status" value="1"/>
</dbReference>
<feature type="domain" description="Peptidase S1" evidence="8">
    <location>
        <begin position="30"/>
        <end position="267"/>
    </location>
</feature>
<organism evidence="9 10">
    <name type="scientific">Phaedon cochleariae</name>
    <name type="common">Mustard beetle</name>
    <dbReference type="NCBI Taxonomy" id="80249"/>
    <lineage>
        <taxon>Eukaryota</taxon>
        <taxon>Metazoa</taxon>
        <taxon>Ecdysozoa</taxon>
        <taxon>Arthropoda</taxon>
        <taxon>Hexapoda</taxon>
        <taxon>Insecta</taxon>
        <taxon>Pterygota</taxon>
        <taxon>Neoptera</taxon>
        <taxon>Endopterygota</taxon>
        <taxon>Coleoptera</taxon>
        <taxon>Polyphaga</taxon>
        <taxon>Cucujiformia</taxon>
        <taxon>Chrysomeloidea</taxon>
        <taxon>Chrysomelidae</taxon>
        <taxon>Chrysomelinae</taxon>
        <taxon>Chrysomelini</taxon>
        <taxon>Phaedon</taxon>
    </lineage>
</organism>
<evidence type="ECO:0000313" key="10">
    <source>
        <dbReference type="Proteomes" id="UP001153737"/>
    </source>
</evidence>
<dbReference type="PROSITE" id="PS00134">
    <property type="entry name" value="TRYPSIN_HIS"/>
    <property type="match status" value="1"/>
</dbReference>
<evidence type="ECO:0000259" key="8">
    <source>
        <dbReference type="PROSITE" id="PS50240"/>
    </source>
</evidence>
<dbReference type="InterPro" id="IPR033116">
    <property type="entry name" value="TRYPSIN_SER"/>
</dbReference>
<reference evidence="9" key="1">
    <citation type="submission" date="2022-01" db="EMBL/GenBank/DDBJ databases">
        <authorList>
            <person name="King R."/>
        </authorList>
    </citation>
    <scope>NUCLEOTIDE SEQUENCE</scope>
</reference>
<evidence type="ECO:0000256" key="1">
    <source>
        <dbReference type="ARBA" id="ARBA00007664"/>
    </source>
</evidence>
<dbReference type="AlphaFoldDB" id="A0A9P0GLP6"/>
<protein>
    <recommendedName>
        <fullName evidence="8">Peptidase S1 domain-containing protein</fullName>
    </recommendedName>
</protein>
<dbReference type="Pfam" id="PF00089">
    <property type="entry name" value="Trypsin"/>
    <property type="match status" value="1"/>
</dbReference>
<dbReference type="EMBL" id="OU896722">
    <property type="protein sequence ID" value="CAH1154395.1"/>
    <property type="molecule type" value="Genomic_DNA"/>
</dbReference>
<dbReference type="InterPro" id="IPR018114">
    <property type="entry name" value="TRYPSIN_HIS"/>
</dbReference>
<dbReference type="PROSITE" id="PS00135">
    <property type="entry name" value="TRYPSIN_SER"/>
    <property type="match status" value="1"/>
</dbReference>
<dbReference type="FunFam" id="2.40.10.10:FF:000004">
    <property type="entry name" value="Tryptase gamma 1"/>
    <property type="match status" value="1"/>
</dbReference>
<keyword evidence="5" id="KW-1015">Disulfide bond</keyword>
<keyword evidence="2 6" id="KW-0645">Protease</keyword>
<dbReference type="InterPro" id="IPR050430">
    <property type="entry name" value="Peptidase_S1"/>
</dbReference>
<gene>
    <name evidence="9" type="ORF">PHAECO_LOCUS5355</name>
</gene>
<evidence type="ECO:0000256" key="5">
    <source>
        <dbReference type="ARBA" id="ARBA00023157"/>
    </source>
</evidence>
<feature type="chain" id="PRO_5040365942" description="Peptidase S1 domain-containing protein" evidence="7">
    <location>
        <begin position="23"/>
        <end position="274"/>
    </location>
</feature>
<dbReference type="InterPro" id="IPR009003">
    <property type="entry name" value="Peptidase_S1_PA"/>
</dbReference>
<dbReference type="CDD" id="cd00190">
    <property type="entry name" value="Tryp_SPc"/>
    <property type="match status" value="1"/>
</dbReference>
<name>A0A9P0GLP6_PHACE</name>
<reference evidence="9" key="2">
    <citation type="submission" date="2022-10" db="EMBL/GenBank/DDBJ databases">
        <authorList>
            <consortium name="ENA_rothamsted_submissions"/>
            <consortium name="culmorum"/>
            <person name="King R."/>
        </authorList>
    </citation>
    <scope>NUCLEOTIDE SEQUENCE</scope>
</reference>
<evidence type="ECO:0000256" key="2">
    <source>
        <dbReference type="ARBA" id="ARBA00022670"/>
    </source>
</evidence>
<proteinExistence type="inferred from homology"/>
<dbReference type="GO" id="GO:0004252">
    <property type="term" value="F:serine-type endopeptidase activity"/>
    <property type="evidence" value="ECO:0007669"/>
    <property type="project" value="InterPro"/>
</dbReference>
<dbReference type="SMART" id="SM00020">
    <property type="entry name" value="Tryp_SPc"/>
    <property type="match status" value="1"/>
</dbReference>
<keyword evidence="7" id="KW-0732">Signal</keyword>
<evidence type="ECO:0000256" key="6">
    <source>
        <dbReference type="RuleBase" id="RU363034"/>
    </source>
</evidence>
<dbReference type="Gene3D" id="2.40.10.10">
    <property type="entry name" value="Trypsin-like serine proteases"/>
    <property type="match status" value="1"/>
</dbReference>
<evidence type="ECO:0000256" key="7">
    <source>
        <dbReference type="SAM" id="SignalP"/>
    </source>
</evidence>
<feature type="signal peptide" evidence="7">
    <location>
        <begin position="1"/>
        <end position="22"/>
    </location>
</feature>
<comment type="similarity">
    <text evidence="1">Belongs to the peptidase S1 family.</text>
</comment>
<keyword evidence="10" id="KW-1185">Reference proteome</keyword>
<sequence>MKKQDYLVFVEILLAVGNLVTGAPTDGLRIFGGQDAAPGQFPYIVSIQQCGLFTCEHYCGGSILAPSWILTAGHCYSYGPKYQVVAGIQNISEKSEWRQTVAVDKFHVHEKYIGNVNPNDIALIKLEEPLTYSDRVQPIPLPEPNSFYSGDAVVSGWGQISGNFFSIYPDTLQFQKSTVLTNDECMALIEAKLHGQRNPYDVNSNVCTGNPVSHRGICSGDSGGPVVGEGVVVGLASYSFIPCGQAAAPSVFTRVSNFIDWIHDHMNSTNATMY</sequence>
<accession>A0A9P0GLP6</accession>
<evidence type="ECO:0000313" key="9">
    <source>
        <dbReference type="EMBL" id="CAH1154395.1"/>
    </source>
</evidence>
<keyword evidence="3 6" id="KW-0378">Hydrolase</keyword>
<dbReference type="PROSITE" id="PS50240">
    <property type="entry name" value="TRYPSIN_DOM"/>
    <property type="match status" value="1"/>
</dbReference>
<dbReference type="InterPro" id="IPR043504">
    <property type="entry name" value="Peptidase_S1_PA_chymotrypsin"/>
</dbReference>
<evidence type="ECO:0000256" key="3">
    <source>
        <dbReference type="ARBA" id="ARBA00022801"/>
    </source>
</evidence>
<dbReference type="PANTHER" id="PTHR24276">
    <property type="entry name" value="POLYSERASE-RELATED"/>
    <property type="match status" value="1"/>
</dbReference>
<dbReference type="Proteomes" id="UP001153737">
    <property type="component" value="Chromosome 16"/>
</dbReference>
<dbReference type="InterPro" id="IPR001314">
    <property type="entry name" value="Peptidase_S1A"/>
</dbReference>